<feature type="domain" description="J" evidence="1">
    <location>
        <begin position="48"/>
        <end position="103"/>
    </location>
</feature>
<name>Q5QJD5_PEA</name>
<keyword evidence="2" id="KW-0946">Virion</keyword>
<dbReference type="EMBL" id="AY357119">
    <property type="protein sequence ID" value="AAR10466.1"/>
    <property type="molecule type" value="mRNA"/>
</dbReference>
<dbReference type="PANTHER" id="PTHR24074">
    <property type="entry name" value="CO-CHAPERONE PROTEIN DJLA"/>
    <property type="match status" value="1"/>
</dbReference>
<dbReference type="SMART" id="SM00271">
    <property type="entry name" value="DnaJ"/>
    <property type="match status" value="1"/>
</dbReference>
<evidence type="ECO:0000313" key="2">
    <source>
        <dbReference type="EMBL" id="AAR10466.1"/>
    </source>
</evidence>
<sequence length="103" mass="11468">MAATTTAGVIGGIGSGVSWMQFGRKEKKQNKMNTVTVCCSSYSSSVTDPYKILKVQPDASESDVRKAFRQLALQYHPDVCRGKDCDVQFHVINEAYVVSYYYL</sequence>
<evidence type="ECO:0000259" key="1">
    <source>
        <dbReference type="PROSITE" id="PS50076"/>
    </source>
</evidence>
<protein>
    <submittedName>
        <fullName evidence="2">Chloroplast outer envelope protein translocator Toc12</fullName>
    </submittedName>
</protein>
<dbReference type="SUPFAM" id="SSF46565">
    <property type="entry name" value="Chaperone J-domain"/>
    <property type="match status" value="1"/>
</dbReference>
<dbReference type="PROSITE" id="PS50076">
    <property type="entry name" value="DNAJ_2"/>
    <property type="match status" value="1"/>
</dbReference>
<dbReference type="Gene3D" id="1.10.287.110">
    <property type="entry name" value="DnaJ domain"/>
    <property type="match status" value="1"/>
</dbReference>
<dbReference type="InterPro" id="IPR050817">
    <property type="entry name" value="DjlA_DnaK_co-chaperone"/>
</dbReference>
<dbReference type="InterPro" id="IPR036869">
    <property type="entry name" value="J_dom_sf"/>
</dbReference>
<dbReference type="CDD" id="cd06257">
    <property type="entry name" value="DnaJ"/>
    <property type="match status" value="1"/>
</dbReference>
<accession>Q5QJD5</accession>
<organism evidence="2">
    <name type="scientific">Pisum sativum</name>
    <name type="common">Garden pea</name>
    <name type="synonym">Lathyrus oleraceus</name>
    <dbReference type="NCBI Taxonomy" id="3888"/>
    <lineage>
        <taxon>Eukaryota</taxon>
        <taxon>Viridiplantae</taxon>
        <taxon>Streptophyta</taxon>
        <taxon>Embryophyta</taxon>
        <taxon>Tracheophyta</taxon>
        <taxon>Spermatophyta</taxon>
        <taxon>Magnoliopsida</taxon>
        <taxon>eudicotyledons</taxon>
        <taxon>Gunneridae</taxon>
        <taxon>Pentapetalae</taxon>
        <taxon>rosids</taxon>
        <taxon>fabids</taxon>
        <taxon>Fabales</taxon>
        <taxon>Fabaceae</taxon>
        <taxon>Papilionoideae</taxon>
        <taxon>50 kb inversion clade</taxon>
        <taxon>NPAAA clade</taxon>
        <taxon>Hologalegina</taxon>
        <taxon>IRL clade</taxon>
        <taxon>Fabeae</taxon>
        <taxon>Lathyrus</taxon>
    </lineage>
</organism>
<dbReference type="InterPro" id="IPR001623">
    <property type="entry name" value="DnaJ_domain"/>
</dbReference>
<proteinExistence type="evidence at transcript level"/>
<keyword evidence="2" id="KW-0261">Viral envelope protein</keyword>
<reference evidence="2" key="1">
    <citation type="journal article" date="2004" name="Mol. Biol. Cell">
        <title>Toc12, a novel subunit of the intermembrane space preprotein translocon of chloroplasts.</title>
        <authorList>
            <person name="Becker T."/>
            <person name="Hritz J."/>
            <person name="Vogel M."/>
            <person name="Caliebe A."/>
            <person name="Bukau B."/>
            <person name="Soll J."/>
            <person name="Schleiff E."/>
        </authorList>
    </citation>
    <scope>NUCLEOTIDE SEQUENCE</scope>
</reference>
<dbReference type="AlphaFoldDB" id="Q5QJD5"/>
<dbReference type="SMR" id="Q5QJD5"/>
<dbReference type="Pfam" id="PF00226">
    <property type="entry name" value="DnaJ"/>
    <property type="match status" value="1"/>
</dbReference>
<dbReference type="PRINTS" id="PR00625">
    <property type="entry name" value="JDOMAIN"/>
</dbReference>
<dbReference type="IntAct" id="Q5QJD5">
    <property type="interactions" value="5"/>
</dbReference>